<accession>A0A4V2RYE0</accession>
<comment type="similarity">
    <text evidence="1 4">Belongs to the glycerate kinase type-1 family.</text>
</comment>
<dbReference type="Pfam" id="PF02595">
    <property type="entry name" value="Gly_kinase"/>
    <property type="match status" value="1"/>
</dbReference>
<evidence type="ECO:0000256" key="3">
    <source>
        <dbReference type="ARBA" id="ARBA00022777"/>
    </source>
</evidence>
<dbReference type="GO" id="GO:0031388">
    <property type="term" value="P:organic acid phosphorylation"/>
    <property type="evidence" value="ECO:0007669"/>
    <property type="project" value="UniProtKB-UniRule"/>
</dbReference>
<dbReference type="SUPFAM" id="SSF110738">
    <property type="entry name" value="Glycerate kinase I"/>
    <property type="match status" value="1"/>
</dbReference>
<dbReference type="PIRSF" id="PIRSF006078">
    <property type="entry name" value="GlxK"/>
    <property type="match status" value="1"/>
</dbReference>
<evidence type="ECO:0000256" key="4">
    <source>
        <dbReference type="PIRNR" id="PIRNR006078"/>
    </source>
</evidence>
<reference evidence="5 6" key="1">
    <citation type="journal article" date="2015" name="Stand. Genomic Sci.">
        <title>Genomic Encyclopedia of Bacterial and Archaeal Type Strains, Phase III: the genomes of soil and plant-associated and newly described type strains.</title>
        <authorList>
            <person name="Whitman W.B."/>
            <person name="Woyke T."/>
            <person name="Klenk H.P."/>
            <person name="Zhou Y."/>
            <person name="Lilburn T.G."/>
            <person name="Beck B.J."/>
            <person name="De Vos P."/>
            <person name="Vandamme P."/>
            <person name="Eisen J.A."/>
            <person name="Garrity G."/>
            <person name="Hugenholtz P."/>
            <person name="Kyrpides N.C."/>
        </authorList>
    </citation>
    <scope>NUCLEOTIDE SEQUENCE [LARGE SCALE GENOMIC DNA]</scope>
    <source>
        <strain evidence="5 6">VKM Ac-2572</strain>
    </source>
</reference>
<keyword evidence="2 4" id="KW-0808">Transferase</keyword>
<evidence type="ECO:0000313" key="5">
    <source>
        <dbReference type="EMBL" id="TCO19136.1"/>
    </source>
</evidence>
<dbReference type="AlphaFoldDB" id="A0A4V2RYE0"/>
<dbReference type="InterPro" id="IPR018197">
    <property type="entry name" value="Glycerate_kinase_RE-like"/>
</dbReference>
<name>A0A4V2RYE0_9ACTN</name>
<evidence type="ECO:0000313" key="6">
    <source>
        <dbReference type="Proteomes" id="UP000294508"/>
    </source>
</evidence>
<keyword evidence="6" id="KW-1185">Reference proteome</keyword>
<dbReference type="PANTHER" id="PTHR21599:SF0">
    <property type="entry name" value="GLYCERATE KINASE"/>
    <property type="match status" value="1"/>
</dbReference>
<dbReference type="Gene3D" id="3.90.1510.10">
    <property type="entry name" value="Glycerate kinase, domain 2"/>
    <property type="match status" value="1"/>
</dbReference>
<keyword evidence="3 4" id="KW-0418">Kinase</keyword>
<sequence>MQASFVPPPRAERGAGFRVVVASDKFKGSLTSNQVAVAVREGVRRVNPDATVDAVPVADGGDGTLAAAAAAGFDLIPVTASGPTGESVRTGYARRDDVAVVELADVSGLVRLPGGRQAPLTATSRGTGELIAAAITSGCTRIILGIGGSACTDGGAGLVRALGAKLYDANGADLAEGGAALSALASVDLTALTERLAGVEIVVACDVDNPLTGPSGAAATYGPQKGANPAQVGQLDSALAHWADLVGGARGAARQAEAGTGAGSGARAVGADLHDAPGAGAAGGVGFAALALLGAELGPGIELMLDLVGFHHQLIGADLVVTGEGALDEQTLHGKAAAGVAAAAGAVGIPVVAVCGTNRLDHDRLREAGITAAYALTDLEPDVRRCIAEPIPLLRRLGERIAVDHLARSTMTPTERGVV</sequence>
<dbReference type="NCBIfam" id="TIGR00045">
    <property type="entry name" value="glycerate kinase"/>
    <property type="match status" value="1"/>
</dbReference>
<dbReference type="InterPro" id="IPR036129">
    <property type="entry name" value="Glycerate_kinase_sf"/>
</dbReference>
<gene>
    <name evidence="5" type="ORF">EV652_114115</name>
</gene>
<protein>
    <submittedName>
        <fullName evidence="5">Glycerate kinase</fullName>
    </submittedName>
</protein>
<evidence type="ECO:0000256" key="2">
    <source>
        <dbReference type="ARBA" id="ARBA00022679"/>
    </source>
</evidence>
<proteinExistence type="inferred from homology"/>
<dbReference type="GO" id="GO:0008887">
    <property type="term" value="F:glycerate kinase activity"/>
    <property type="evidence" value="ECO:0007669"/>
    <property type="project" value="UniProtKB-UniRule"/>
</dbReference>
<dbReference type="OrthoDB" id="9774290at2"/>
<dbReference type="EMBL" id="SLWN01000014">
    <property type="protein sequence ID" value="TCO19136.1"/>
    <property type="molecule type" value="Genomic_DNA"/>
</dbReference>
<dbReference type="Proteomes" id="UP000294508">
    <property type="component" value="Unassembled WGS sequence"/>
</dbReference>
<dbReference type="InterPro" id="IPR004381">
    <property type="entry name" value="Glycerate_kinase"/>
</dbReference>
<evidence type="ECO:0000256" key="1">
    <source>
        <dbReference type="ARBA" id="ARBA00006284"/>
    </source>
</evidence>
<dbReference type="PANTHER" id="PTHR21599">
    <property type="entry name" value="GLYCERATE KINASE"/>
    <property type="match status" value="1"/>
</dbReference>
<comment type="caution">
    <text evidence="5">The sequence shown here is derived from an EMBL/GenBank/DDBJ whole genome shotgun (WGS) entry which is preliminary data.</text>
</comment>
<organism evidence="5 6">
    <name type="scientific">Kribbella steppae</name>
    <dbReference type="NCBI Taxonomy" id="2512223"/>
    <lineage>
        <taxon>Bacteria</taxon>
        <taxon>Bacillati</taxon>
        <taxon>Actinomycetota</taxon>
        <taxon>Actinomycetes</taxon>
        <taxon>Propionibacteriales</taxon>
        <taxon>Kribbellaceae</taxon>
        <taxon>Kribbella</taxon>
    </lineage>
</organism>
<dbReference type="Gene3D" id="3.40.50.10350">
    <property type="entry name" value="Glycerate kinase, domain 1"/>
    <property type="match status" value="1"/>
</dbReference>
<dbReference type="InterPro" id="IPR018193">
    <property type="entry name" value="Glyc_kinase_flavodox-like_fold"/>
</dbReference>